<evidence type="ECO:0000259" key="10">
    <source>
        <dbReference type="Pfam" id="PF04494"/>
    </source>
</evidence>
<evidence type="ECO:0000256" key="6">
    <source>
        <dbReference type="ARBA" id="ARBA00023163"/>
    </source>
</evidence>
<dbReference type="InterPro" id="IPR001680">
    <property type="entry name" value="WD40_rpt"/>
</dbReference>
<evidence type="ECO:0000256" key="7">
    <source>
        <dbReference type="ARBA" id="ARBA00023242"/>
    </source>
</evidence>
<evidence type="ECO:0000256" key="8">
    <source>
        <dbReference type="PROSITE-ProRule" id="PRU00221"/>
    </source>
</evidence>
<evidence type="ECO:0000313" key="11">
    <source>
        <dbReference type="Ensembl" id="ENSPMAP00000003620.1"/>
    </source>
</evidence>
<dbReference type="PROSITE" id="PS00678">
    <property type="entry name" value="WD_REPEATS_1"/>
    <property type="match status" value="2"/>
</dbReference>
<dbReference type="PROSITE" id="PS50294">
    <property type="entry name" value="WD_REPEATS_REGION"/>
    <property type="match status" value="5"/>
</dbReference>
<keyword evidence="6" id="KW-0804">Transcription</keyword>
<dbReference type="Gene3D" id="2.130.10.10">
    <property type="entry name" value="YVTN repeat-like/Quinoprotein amine dehydrogenase"/>
    <property type="match status" value="2"/>
</dbReference>
<evidence type="ECO:0000256" key="3">
    <source>
        <dbReference type="ARBA" id="ARBA00022574"/>
    </source>
</evidence>
<reference evidence="11" key="2">
    <citation type="submission" date="2025-09" db="UniProtKB">
        <authorList>
            <consortium name="Ensembl"/>
        </authorList>
    </citation>
    <scope>IDENTIFICATION</scope>
</reference>
<feature type="repeat" description="WD" evidence="8">
    <location>
        <begin position="381"/>
        <end position="412"/>
    </location>
</feature>
<dbReference type="STRING" id="7757.ENSPMAP00000003620"/>
<dbReference type="GeneTree" id="ENSGT00940000153342"/>
<organism evidence="11">
    <name type="scientific">Petromyzon marinus</name>
    <name type="common">Sea lamprey</name>
    <dbReference type="NCBI Taxonomy" id="7757"/>
    <lineage>
        <taxon>Eukaryota</taxon>
        <taxon>Metazoa</taxon>
        <taxon>Chordata</taxon>
        <taxon>Craniata</taxon>
        <taxon>Vertebrata</taxon>
        <taxon>Cyclostomata</taxon>
        <taxon>Hyperoartia</taxon>
        <taxon>Petromyzontiformes</taxon>
        <taxon>Petromyzontidae</taxon>
        <taxon>Petromyzon</taxon>
    </lineage>
</organism>
<proteinExistence type="inferred from homology"/>
<keyword evidence="3 8" id="KW-0853">WD repeat</keyword>
<keyword evidence="4" id="KW-0677">Repeat</keyword>
<sequence>MKRVRSEQLQSAVNQLLKRRHYTESELAQRQSFRGSQSAEEMAASMAAQLESGPMNAVSFGVYEPNPSHYDRQFNALRQFVNAELRGEERVELQTLMSALSLALCVELALGGWRSAAEAFHGRHVGPVAHTHEQRLLAERLGAALSRQDVGSDTCVRTLTEHKLCVELGVVAHGRLMRHLLQGEHGLLLRAVSTHLRLDVRAQARSSAAGLELYSDGTGGSGGGGASARKMNALPPDEVSLELLQDSIRRVREGPLNAATVCLYGFKSVPAPPCAAEVAPGMGMLAAGYEDSRVMLWSLGPRKLRTARHNVDVARINLACDILDDKVVEDSKGSDVKTLRAHSGPVYAVRFLPGGAGLLSCSEDASVRFWDPRTFTNTAVYQGHAYPVWDVDVSALGLYFCSGSHDRTARLWVPERAFPLRVYAGHVSDVNVVRFHPNGSYVATGSADRTVRLWSAQQGSAARLFTGHRGAVLALAFSPGGRLLASGGEDQRVRLWDIGSGAIVKELRGHSDDITCLSFSPDGSALASGSSDGSVRVWDVRGASTNPGGGGGGSGTGGGGTGGGGGTLNVQFMASNLLLVSAVTRDEPAG</sequence>
<dbReference type="OMA" id="HLDMVHC"/>
<evidence type="ECO:0000256" key="2">
    <source>
        <dbReference type="ARBA" id="ARBA00009435"/>
    </source>
</evidence>
<dbReference type="Ensembl" id="ENSPMAT00000003635.1">
    <property type="protein sequence ID" value="ENSPMAP00000003620.1"/>
    <property type="gene ID" value="ENSPMAG00000003317.1"/>
</dbReference>
<dbReference type="Pfam" id="PF04494">
    <property type="entry name" value="TFIID_NTD2"/>
    <property type="match status" value="1"/>
</dbReference>
<dbReference type="InterPro" id="IPR020472">
    <property type="entry name" value="WD40_PAC1"/>
</dbReference>
<feature type="region of interest" description="Disordered" evidence="9">
    <location>
        <begin position="540"/>
        <end position="564"/>
    </location>
</feature>
<evidence type="ECO:0000256" key="9">
    <source>
        <dbReference type="SAM" id="MobiDB-lite"/>
    </source>
</evidence>
<dbReference type="GO" id="GO:0005634">
    <property type="term" value="C:nucleus"/>
    <property type="evidence" value="ECO:0007669"/>
    <property type="project" value="UniProtKB-SubCell"/>
</dbReference>
<feature type="repeat" description="WD" evidence="8">
    <location>
        <begin position="465"/>
        <end position="506"/>
    </location>
</feature>
<keyword evidence="5" id="KW-0805">Transcription regulation</keyword>
<dbReference type="PANTHER" id="PTHR19879">
    <property type="entry name" value="TRANSCRIPTION INITIATION FACTOR TFIID"/>
    <property type="match status" value="1"/>
</dbReference>
<feature type="repeat" description="WD" evidence="8">
    <location>
        <begin position="507"/>
        <end position="541"/>
    </location>
</feature>
<dbReference type="SUPFAM" id="SSF50978">
    <property type="entry name" value="WD40 repeat-like"/>
    <property type="match status" value="1"/>
</dbReference>
<feature type="repeat" description="WD" evidence="8">
    <location>
        <begin position="339"/>
        <end position="380"/>
    </location>
</feature>
<dbReference type="CDD" id="cd00200">
    <property type="entry name" value="WD40"/>
    <property type="match status" value="1"/>
</dbReference>
<feature type="compositionally biased region" description="Gly residues" evidence="9">
    <location>
        <begin position="547"/>
        <end position="564"/>
    </location>
</feature>
<dbReference type="HOGENOM" id="CLU_005884_3_0_1"/>
<dbReference type="GO" id="GO:0000123">
    <property type="term" value="C:histone acetyltransferase complex"/>
    <property type="evidence" value="ECO:0007669"/>
    <property type="project" value="TreeGrafter"/>
</dbReference>
<dbReference type="PROSITE" id="PS50082">
    <property type="entry name" value="WD_REPEATS_2"/>
    <property type="match status" value="5"/>
</dbReference>
<dbReference type="GO" id="GO:0003713">
    <property type="term" value="F:transcription coactivator activity"/>
    <property type="evidence" value="ECO:0007669"/>
    <property type="project" value="TreeGrafter"/>
</dbReference>
<dbReference type="SUPFAM" id="SSF160897">
    <property type="entry name" value="Taf5 N-terminal domain-like"/>
    <property type="match status" value="1"/>
</dbReference>
<comment type="similarity">
    <text evidence="2">Belongs to the WD repeat TAF5 family.</text>
</comment>
<feature type="domain" description="TFIID subunit TAF5 NTD2" evidence="10">
    <location>
        <begin position="66"/>
        <end position="196"/>
    </location>
</feature>
<dbReference type="Pfam" id="PF00400">
    <property type="entry name" value="WD40"/>
    <property type="match status" value="5"/>
</dbReference>
<dbReference type="PANTHER" id="PTHR19879:SF6">
    <property type="entry name" value="TAF5-LIKE RNA POLYMERASE II P300_CBP-ASSOCIATED FACTOR-ASSOCIATED FACTOR 65 KDA SUBUNIT 5L"/>
    <property type="match status" value="1"/>
</dbReference>
<dbReference type="InterPro" id="IPR036322">
    <property type="entry name" value="WD40_repeat_dom_sf"/>
</dbReference>
<dbReference type="AlphaFoldDB" id="S4REI8"/>
<comment type="subcellular location">
    <subcellularLocation>
        <location evidence="1">Nucleus</location>
    </subcellularLocation>
</comment>
<reference evidence="11" key="1">
    <citation type="submission" date="2025-08" db="UniProtKB">
        <authorList>
            <consortium name="Ensembl"/>
        </authorList>
    </citation>
    <scope>IDENTIFICATION</scope>
</reference>
<evidence type="ECO:0000256" key="4">
    <source>
        <dbReference type="ARBA" id="ARBA00022737"/>
    </source>
</evidence>
<dbReference type="InterPro" id="IPR015943">
    <property type="entry name" value="WD40/YVTN_repeat-like_dom_sf"/>
</dbReference>
<dbReference type="SMART" id="SM00320">
    <property type="entry name" value="WD40"/>
    <property type="match status" value="6"/>
</dbReference>
<keyword evidence="7" id="KW-0539">Nucleus</keyword>
<accession>S4REI8</accession>
<evidence type="ECO:0000256" key="5">
    <source>
        <dbReference type="ARBA" id="ARBA00023015"/>
    </source>
</evidence>
<name>S4REI8_PETMA</name>
<feature type="repeat" description="WD" evidence="8">
    <location>
        <begin position="423"/>
        <end position="464"/>
    </location>
</feature>
<dbReference type="PRINTS" id="PR00320">
    <property type="entry name" value="GPROTEINBRPT"/>
</dbReference>
<dbReference type="InterPro" id="IPR037264">
    <property type="entry name" value="TFIID_NTD2_sf"/>
</dbReference>
<dbReference type="GO" id="GO:0016251">
    <property type="term" value="F:RNA polymerase II general transcription initiation factor activity"/>
    <property type="evidence" value="ECO:0007669"/>
    <property type="project" value="TreeGrafter"/>
</dbReference>
<dbReference type="InterPro" id="IPR019775">
    <property type="entry name" value="WD40_repeat_CS"/>
</dbReference>
<evidence type="ECO:0000256" key="1">
    <source>
        <dbReference type="ARBA" id="ARBA00004123"/>
    </source>
</evidence>
<dbReference type="Gene3D" id="1.25.40.500">
    <property type="entry name" value="TFIID subunit TAF5, NTD2 domain"/>
    <property type="match status" value="1"/>
</dbReference>
<dbReference type="InterPro" id="IPR007582">
    <property type="entry name" value="TFIID_NTD2"/>
</dbReference>
<protein>
    <submittedName>
        <fullName evidence="11">TAF5-like RNA polymerase II, p300/CBP-associated factor (PCAF)-associated factor</fullName>
    </submittedName>
</protein>